<dbReference type="Proteomes" id="UP000034753">
    <property type="component" value="Unassembled WGS sequence"/>
</dbReference>
<keyword evidence="5 8" id="KW-0812">Transmembrane</keyword>
<evidence type="ECO:0000256" key="3">
    <source>
        <dbReference type="ARBA" id="ARBA00022448"/>
    </source>
</evidence>
<feature type="transmembrane region" description="Helical" evidence="8">
    <location>
        <begin position="83"/>
        <end position="111"/>
    </location>
</feature>
<keyword evidence="3" id="KW-0813">Transport</keyword>
<name>A0A0G0WNC4_9BACT</name>
<evidence type="ECO:0000313" key="10">
    <source>
        <dbReference type="Proteomes" id="UP000034753"/>
    </source>
</evidence>
<evidence type="ECO:0000256" key="4">
    <source>
        <dbReference type="ARBA" id="ARBA00022475"/>
    </source>
</evidence>
<protein>
    <recommendedName>
        <fullName evidence="11">AI-2E family transporter</fullName>
    </recommendedName>
</protein>
<keyword evidence="6 8" id="KW-1133">Transmembrane helix</keyword>
<dbReference type="PANTHER" id="PTHR21716:SF53">
    <property type="entry name" value="PERMEASE PERM-RELATED"/>
    <property type="match status" value="1"/>
</dbReference>
<keyword evidence="7 8" id="KW-0472">Membrane</keyword>
<reference evidence="9 10" key="1">
    <citation type="journal article" date="2015" name="Nature">
        <title>rRNA introns, odd ribosomes, and small enigmatic genomes across a large radiation of phyla.</title>
        <authorList>
            <person name="Brown C.T."/>
            <person name="Hug L.A."/>
            <person name="Thomas B.C."/>
            <person name="Sharon I."/>
            <person name="Castelle C.J."/>
            <person name="Singh A."/>
            <person name="Wilkins M.J."/>
            <person name="Williams K.H."/>
            <person name="Banfield J.F."/>
        </authorList>
    </citation>
    <scope>NUCLEOTIDE SEQUENCE [LARGE SCALE GENOMIC DNA]</scope>
</reference>
<evidence type="ECO:0000256" key="7">
    <source>
        <dbReference type="ARBA" id="ARBA00023136"/>
    </source>
</evidence>
<sequence>MLLDREKIENYATSFFGVRQEKVQKILRLVEEKLGAWLRGQVVLSLLIGAMTYAGLLILGVEFALPLAILAGLLEVVPVIGPIIAAIPAVLLALTVSPFQAGLVTGLYVAIQQLEGHVVVPQVMRRAVGLNPLLVILAISVGGRLLGIGGALLAVPIAVVIQLVLQETLKVEE</sequence>
<evidence type="ECO:0000256" key="1">
    <source>
        <dbReference type="ARBA" id="ARBA00004651"/>
    </source>
</evidence>
<comment type="similarity">
    <text evidence="2">Belongs to the autoinducer-2 exporter (AI-2E) (TC 2.A.86) family.</text>
</comment>
<organism evidence="9 10">
    <name type="scientific">Candidatus Daviesbacteria bacterium GW2011_GWB1_41_5</name>
    <dbReference type="NCBI Taxonomy" id="1618429"/>
    <lineage>
        <taxon>Bacteria</taxon>
        <taxon>Candidatus Daviesiibacteriota</taxon>
    </lineage>
</organism>
<dbReference type="InterPro" id="IPR002549">
    <property type="entry name" value="AI-2E-like"/>
</dbReference>
<evidence type="ECO:0008006" key="11">
    <source>
        <dbReference type="Google" id="ProtNLM"/>
    </source>
</evidence>
<proteinExistence type="inferred from homology"/>
<accession>A0A0G0WNC4</accession>
<dbReference type="AlphaFoldDB" id="A0A0G0WNC4"/>
<keyword evidence="4" id="KW-1003">Cell membrane</keyword>
<comment type="caution">
    <text evidence="9">The sequence shown here is derived from an EMBL/GenBank/DDBJ whole genome shotgun (WGS) entry which is preliminary data.</text>
</comment>
<evidence type="ECO:0000256" key="5">
    <source>
        <dbReference type="ARBA" id="ARBA00022692"/>
    </source>
</evidence>
<comment type="subcellular location">
    <subcellularLocation>
        <location evidence="1">Cell membrane</location>
        <topology evidence="1">Multi-pass membrane protein</topology>
    </subcellularLocation>
</comment>
<evidence type="ECO:0000256" key="6">
    <source>
        <dbReference type="ARBA" id="ARBA00022989"/>
    </source>
</evidence>
<evidence type="ECO:0000256" key="2">
    <source>
        <dbReference type="ARBA" id="ARBA00009773"/>
    </source>
</evidence>
<gene>
    <name evidence="9" type="ORF">UU67_C0003G0017</name>
</gene>
<dbReference type="GO" id="GO:0005886">
    <property type="term" value="C:plasma membrane"/>
    <property type="evidence" value="ECO:0007669"/>
    <property type="project" value="UniProtKB-SubCell"/>
</dbReference>
<dbReference type="EMBL" id="LCBN01000003">
    <property type="protein sequence ID" value="KKS14295.1"/>
    <property type="molecule type" value="Genomic_DNA"/>
</dbReference>
<feature type="transmembrane region" description="Helical" evidence="8">
    <location>
        <begin position="42"/>
        <end position="71"/>
    </location>
</feature>
<dbReference type="GO" id="GO:0055085">
    <property type="term" value="P:transmembrane transport"/>
    <property type="evidence" value="ECO:0007669"/>
    <property type="project" value="TreeGrafter"/>
</dbReference>
<evidence type="ECO:0000313" key="9">
    <source>
        <dbReference type="EMBL" id="KKS14295.1"/>
    </source>
</evidence>
<dbReference type="Pfam" id="PF01594">
    <property type="entry name" value="AI-2E_transport"/>
    <property type="match status" value="1"/>
</dbReference>
<dbReference type="PANTHER" id="PTHR21716">
    <property type="entry name" value="TRANSMEMBRANE PROTEIN"/>
    <property type="match status" value="1"/>
</dbReference>
<evidence type="ECO:0000256" key="8">
    <source>
        <dbReference type="SAM" id="Phobius"/>
    </source>
</evidence>